<evidence type="ECO:0000313" key="2">
    <source>
        <dbReference type="Proteomes" id="UP000314985"/>
    </source>
</evidence>
<dbReference type="AlphaFoldDB" id="A0A4X1VSF4"/>
<name>A0A4X1VSF4_PIG</name>
<evidence type="ECO:0000313" key="1">
    <source>
        <dbReference type="Ensembl" id="ENSSSCP00070044988.1"/>
    </source>
</evidence>
<gene>
    <name evidence="1" type="primary">HERC2</name>
</gene>
<reference evidence="1 2" key="1">
    <citation type="submission" date="2017-08" db="EMBL/GenBank/DDBJ databases">
        <title>USMARCv1.0.</title>
        <authorList>
            <person name="Hannum G.I."/>
            <person name="Koren S."/>
            <person name="Schroeder S.G."/>
            <person name="Chin S.C."/>
            <person name="Nonneman D.J."/>
            <person name="Becker S.A."/>
            <person name="Rosen B.D."/>
            <person name="Bickhart D.M."/>
            <person name="Putnam N.H."/>
            <person name="Green R.E."/>
            <person name="Tuggle C.K."/>
            <person name="Liu H."/>
            <person name="Rohrer G.A."/>
            <person name="Warr A."/>
            <person name="Hall R."/>
            <person name="Kim K."/>
            <person name="Hume D.A."/>
            <person name="Talbot R."/>
            <person name="Chow W."/>
            <person name="Howe K."/>
            <person name="Schwartz A.S."/>
            <person name="Watson M."/>
            <person name="Archibald A.L."/>
            <person name="Phillippy A.M."/>
            <person name="Smith T.P.L."/>
        </authorList>
    </citation>
    <scope>NUCLEOTIDE SEQUENCE [LARGE SCALE GENOMIC DNA]</scope>
</reference>
<proteinExistence type="predicted"/>
<reference evidence="1" key="2">
    <citation type="submission" date="2025-08" db="UniProtKB">
        <authorList>
            <consortium name="Ensembl"/>
        </authorList>
    </citation>
    <scope>IDENTIFICATION</scope>
</reference>
<accession>A0A4X1VSF4</accession>
<sequence>MPSDSFCLAAQARLDSKWLKTDIQLAFTRDGLCGLWNEMVKDGEIVYTGTELTQNGELPPRKGTRWQNTWNLLVPLKVLPWDLTKVSSSASPCPQLSLVCLGGLCSVCFLCKL</sequence>
<organism evidence="1 2">
    <name type="scientific">Sus scrofa</name>
    <name type="common">Pig</name>
    <dbReference type="NCBI Taxonomy" id="9823"/>
    <lineage>
        <taxon>Eukaryota</taxon>
        <taxon>Metazoa</taxon>
        <taxon>Chordata</taxon>
        <taxon>Craniata</taxon>
        <taxon>Vertebrata</taxon>
        <taxon>Euteleostomi</taxon>
        <taxon>Mammalia</taxon>
        <taxon>Eutheria</taxon>
        <taxon>Laurasiatheria</taxon>
        <taxon>Artiodactyla</taxon>
        <taxon>Suina</taxon>
        <taxon>Suidae</taxon>
        <taxon>Sus</taxon>
    </lineage>
</organism>
<dbReference type="Proteomes" id="UP000314985">
    <property type="component" value="Chromosome 15"/>
</dbReference>
<dbReference type="Ensembl" id="ENSSSCT00070053103.1">
    <property type="protein sequence ID" value="ENSSSCP00070044988.1"/>
    <property type="gene ID" value="ENSSSCG00070026432.1"/>
</dbReference>
<protein>
    <submittedName>
        <fullName evidence="1">HECT and RLD domain containing E3 ubiquitin protein ligase 2</fullName>
    </submittedName>
</protein>